<dbReference type="Proteomes" id="UP000161618">
    <property type="component" value="Segment"/>
</dbReference>
<keyword evidence="1" id="KW-0812">Transmembrane</keyword>
<dbReference type="GeneID" id="26196532"/>
<keyword evidence="3" id="KW-1185">Reference proteome</keyword>
<sequence>MDDDDGRYYDHRYYSLYKSRGSVSRQPDPYVHMYNVNLFWDGAVTFALITLLLALVIQVVSYRYDLPFPLYSRVLRNKRYEERAAIKGTLLDALAACAFSAYGIWCLESAKRLVPKFQQTRVFCNVFLAQLCVLCLAACSISCVCLVLKGSPSANARRRLAAYGRPLSRRVIPYLSLIIGGINGIRVYNQIAPSAPTVISEVLIISIFHLGLVCASETWDHAYQLYWQTRPAVRARYSPPPSARNLLGQLIVYGSVVKTCTTHFGVIDDFGFEYGSLIFCWSCHMLTRALLSF</sequence>
<proteinExistence type="predicted"/>
<name>A0A0S1TPG0_9BETA</name>
<keyword evidence="1" id="KW-1133">Transmembrane helix</keyword>
<dbReference type="KEGG" id="vg:26196532"/>
<reference evidence="2 3" key="4">
    <citation type="journal article" date="2016" name="MSphere">
        <title>Complete Genome Sequence of Elephant Endotheliotropic Herpesvirus 4, the First Example of a GC-Rich Branch Proboscivirus.</title>
        <authorList>
            <person name="Ling P.D."/>
            <person name="Long S.Y."/>
            <person name="Fuery A."/>
            <person name="Peng R.S."/>
            <person name="Heaggans S.Y."/>
            <person name="Qin X."/>
            <person name="Worley K.C."/>
            <person name="Dugan S."/>
            <person name="Hayward G.S."/>
        </authorList>
    </citation>
    <scope>NUCLEOTIDE SEQUENCE [LARGE SCALE GENOMIC DNA]</scope>
    <source>
        <strain evidence="2">North American NAP69</strain>
    </source>
</reference>
<reference evidence="3" key="2">
    <citation type="journal article" date="2011" name="Vet. Microbiol.">
        <title>Detection and evaluation of novel herpesviruses in routine and pathological samples from Asian and African elephants: identification of two new probosciviruses (EEHV5 and EEHV6) and two new gammaherpesviruses (EGHV3B and EGHV5).</title>
        <authorList>
            <person name="Latimer E"/>
            <person name="Zong JC"/>
            <person name="Heaggans SY"/>
            <person name="Richman LK"/>
            <person name="Hayward GS."/>
        </authorList>
    </citation>
    <scope>NUCLEOTIDE SEQUENCE [LARGE SCALE GENOMIC DNA]</scope>
</reference>
<feature type="transmembrane region" description="Helical" evidence="1">
    <location>
        <begin position="43"/>
        <end position="64"/>
    </location>
</feature>
<protein>
    <submittedName>
        <fullName evidence="2">Protein E10A</fullName>
    </submittedName>
</protein>
<evidence type="ECO:0000313" key="3">
    <source>
        <dbReference type="Proteomes" id="UP000161618"/>
    </source>
</evidence>
<gene>
    <name evidence="2" type="primary">E10A</name>
</gene>
<dbReference type="RefSeq" id="YP_009179251.1">
    <property type="nucleotide sequence ID" value="NC_028379.1"/>
</dbReference>
<evidence type="ECO:0000256" key="1">
    <source>
        <dbReference type="SAM" id="Phobius"/>
    </source>
</evidence>
<organism evidence="2 3">
    <name type="scientific">Elephant endotheliotropic herpesvirus 4</name>
    <dbReference type="NCBI Taxonomy" id="548914"/>
    <lineage>
        <taxon>Viruses</taxon>
        <taxon>Duplodnaviria</taxon>
        <taxon>Heunggongvirae</taxon>
        <taxon>Peploviricota</taxon>
        <taxon>Herviviricetes</taxon>
        <taxon>Herpesvirales</taxon>
        <taxon>Orthoherpesviridae</taxon>
        <taxon>Betaherpesvirinae</taxon>
        <taxon>Proboscivirus</taxon>
    </lineage>
</organism>
<feature type="transmembrane region" description="Helical" evidence="1">
    <location>
        <begin position="125"/>
        <end position="150"/>
    </location>
</feature>
<reference evidence="3" key="3">
    <citation type="journal article" date="2014" name="J. Virol.">
        <title>Comparative genome analysis of four elephant endotheliotropic herpesviruses, EEHV3, EEHV4, EEHV5, and EEHV6, from cases of hemorrhagic disease or viremia.</title>
        <authorList>
            <person name="Zong JC"/>
            <person name="Latimer EM"/>
            <person name="Long SY"/>
            <person name="Richman LK"/>
            <person name="Heaggans SY"/>
            <person name="Hayward GS."/>
        </authorList>
    </citation>
    <scope>NUCLEOTIDE SEQUENCE [LARGE SCALE GENOMIC DNA]</scope>
</reference>
<evidence type="ECO:0000313" key="2">
    <source>
        <dbReference type="EMBL" id="ALM25943.1"/>
    </source>
</evidence>
<reference evidence="2 3" key="5">
    <citation type="journal article" date="2016" name="MSphere">
        <title>Comparison of the Gene Coding Contents and Other Unusual Features of the GC-Rich and AT-Rich Branch Probosciviruses.</title>
        <authorList>
            <person name="Ling P.D."/>
            <person name="Long S.Y."/>
            <person name="Zong J.C."/>
            <person name="Heaggans S.Y."/>
            <person name="Qin X."/>
            <person name="Hayward G.S."/>
        </authorList>
    </citation>
    <scope>NUCLEOTIDE SEQUENCE [LARGE SCALE GENOMIC DNA]</scope>
    <source>
        <strain evidence="2">North American NAP69</strain>
    </source>
</reference>
<dbReference type="EMBL" id="KT832477">
    <property type="protein sequence ID" value="ALM25943.1"/>
    <property type="molecule type" value="Genomic_DNA"/>
</dbReference>
<accession>A0A0S1TPG0</accession>
<feature type="transmembrane region" description="Helical" evidence="1">
    <location>
        <begin position="84"/>
        <end position="105"/>
    </location>
</feature>
<reference evidence="3" key="1">
    <citation type="journal article" date="2009" name="Vet. Pathol.">
        <title>Clinico-pathologic features of fatal disease attributed to new variants of endotheliotropic herpesviruses in two Asian elephants (Elephas maximus).</title>
        <authorList>
            <person name="Garner M.M."/>
            <person name="Helmick K."/>
            <person name="Ochsenreiter J."/>
            <person name="Richman L.K."/>
            <person name="Latimer E."/>
            <person name="Wise A.G."/>
            <person name="Maes R.K."/>
            <person name="Kiupel M."/>
            <person name="Nordhausen R.W."/>
            <person name="Zong J.C."/>
            <person name="Hayward G.S."/>
        </authorList>
    </citation>
    <scope>NUCLEOTIDE SEQUENCE [LARGE SCALE GENOMIC DNA]</scope>
</reference>
<keyword evidence="1" id="KW-0472">Membrane</keyword>